<protein>
    <submittedName>
        <fullName evidence="1">Uncharacterized protein</fullName>
    </submittedName>
</protein>
<keyword evidence="2" id="KW-1185">Reference proteome</keyword>
<sequence length="1244" mass="143072">MRRKRRVPEVLWRLFRDRACTMADTILSLIPSPSSSAVKCRCDGLQCLGCSTDPMSFLLRPDDPHDYRKLLTQCFVVVSDNAPPRSVFSPRCSWPIIEIVKRTIELVRNEKGSSNVICSGYDKIDCLSPILELLTCSSWGLLLSRVGDDLMVYLLRHTSIFLPVPLKRHRQVAGPPISTLCFKMHSTDFDDQHPSLLQGGAPKKRKSADNVESAVDKQRCIISIGGSGPTGSASNLDLTAVKSSMPLLGHNRSKHQHSNSSYVKSNTELEGKQNSNYISTNLGKRSRPFRWQRQRKWRQLSYEENNVNIHYNVLPTNKDCLPGSFQCNKNYLSYHEKLQMPWECSCCSILQSLSTVPKRTVINRKSIFFNLESSLSVLPKEHILNSLRPNLVSSRYLISNIFGLSEGNAGSQPMHCFHKSTSCPFGSVCLYHSLISWFKGLICRAQHCDHIKLLDRHCFVPSWDQHTIGRYSSSAEGNVSETTEQKKSKSCVVAPETIDLQYAAVNSYCSKSQVVSYIWAVSRSLLPQELLGTPSNWRRMRRNIYKFINLRKFEKSPLKLCMQELKTSRFQFLSDKYFFNDPNDQVLEYMEGHNGGIHKGFKKLRSGVHDMKHKLLEKWILWYFSCLVMPLVKANFYVTESEHGKQDVYYYRKSVWEKLTKSTIACLKDQRYRYLDDLAVRNILRRRPFGFSKLRLLPKENGVRMVANLKGPSRIPVRVSSGEAQSSKIWRKSNPHKIKFDHYQSVNSVLRDAHSILKAILLKEPEKLGASVFDYNDVYKKLCPFLIAHKKGAATMPSLFIVTSDVSKAFDSIDQEKLLIIMKDIFLQDDYFLKRYDQVVCTRKFLRVQKHLKMLDENTSAGCLRLTSSASFLPTHTVFVNQDHTKHVKKTLLFTYLNEHVKCNILLLDRKFYLQGVGIPQGGVLSSLLCSLYYGHLDRNVIFPFLEKTLESGSCKRNHSGHTSNNDEVSSQRYMLIRLVDDFLFISTSEKQATSFFSRLQRGFRDYNCYMNEKKFGLNFDHGQKSGVPLSRVYLGEDGTSFLRWSGLLINCCTSEVQADYTKYLSNHLSSTLTVCWQGKPGLQLKEKLRGFVRPKCHPIFFDSNINSGAVVRLNIYQIFLLCAMKFHCYIRDLSYICKLHHRCCLDGIERSLSYMHRLIRKRMHSMDLDCDFHPILRLEKGEVIWLGLRAYIQVLKRKQSFHKQLLALLRSKCSSHTISGRVSPELKYAIDASKSSLLWKIKY</sequence>
<comment type="caution">
    <text evidence="1">The sequence shown here is derived from an EMBL/GenBank/DDBJ whole genome shotgun (WGS) entry which is preliminary data.</text>
</comment>
<name>A0ACB9MHI4_BAUVA</name>
<reference evidence="1 2" key="1">
    <citation type="journal article" date="2022" name="DNA Res.">
        <title>Chromosomal-level genome assembly of the orchid tree Bauhinia variegata (Leguminosae; Cercidoideae) supports the allotetraploid origin hypothesis of Bauhinia.</title>
        <authorList>
            <person name="Zhong Y."/>
            <person name="Chen Y."/>
            <person name="Zheng D."/>
            <person name="Pang J."/>
            <person name="Liu Y."/>
            <person name="Luo S."/>
            <person name="Meng S."/>
            <person name="Qian L."/>
            <person name="Wei D."/>
            <person name="Dai S."/>
            <person name="Zhou R."/>
        </authorList>
    </citation>
    <scope>NUCLEOTIDE SEQUENCE [LARGE SCALE GENOMIC DNA]</scope>
    <source>
        <strain evidence="1">BV-YZ2020</strain>
    </source>
</reference>
<organism evidence="1 2">
    <name type="scientific">Bauhinia variegata</name>
    <name type="common">Purple orchid tree</name>
    <name type="synonym">Phanera variegata</name>
    <dbReference type="NCBI Taxonomy" id="167791"/>
    <lineage>
        <taxon>Eukaryota</taxon>
        <taxon>Viridiplantae</taxon>
        <taxon>Streptophyta</taxon>
        <taxon>Embryophyta</taxon>
        <taxon>Tracheophyta</taxon>
        <taxon>Spermatophyta</taxon>
        <taxon>Magnoliopsida</taxon>
        <taxon>eudicotyledons</taxon>
        <taxon>Gunneridae</taxon>
        <taxon>Pentapetalae</taxon>
        <taxon>rosids</taxon>
        <taxon>fabids</taxon>
        <taxon>Fabales</taxon>
        <taxon>Fabaceae</taxon>
        <taxon>Cercidoideae</taxon>
        <taxon>Cercideae</taxon>
        <taxon>Bauhiniinae</taxon>
        <taxon>Bauhinia</taxon>
    </lineage>
</organism>
<dbReference type="Proteomes" id="UP000828941">
    <property type="component" value="Chromosome 9"/>
</dbReference>
<proteinExistence type="predicted"/>
<gene>
    <name evidence="1" type="ORF">L6164_023010</name>
</gene>
<dbReference type="EMBL" id="CM039434">
    <property type="protein sequence ID" value="KAI4323399.1"/>
    <property type="molecule type" value="Genomic_DNA"/>
</dbReference>
<evidence type="ECO:0000313" key="1">
    <source>
        <dbReference type="EMBL" id="KAI4323399.1"/>
    </source>
</evidence>
<accession>A0ACB9MHI4</accession>
<evidence type="ECO:0000313" key="2">
    <source>
        <dbReference type="Proteomes" id="UP000828941"/>
    </source>
</evidence>